<dbReference type="Proteomes" id="UP000694540">
    <property type="component" value="Unplaced"/>
</dbReference>
<gene>
    <name evidence="7" type="primary">MSMB</name>
</gene>
<dbReference type="Pfam" id="PF05825">
    <property type="entry name" value="PSP94"/>
    <property type="match status" value="1"/>
</dbReference>
<dbReference type="GeneTree" id="ENSGT00940000154371"/>
<reference evidence="7" key="2">
    <citation type="submission" date="2025-09" db="UniProtKB">
        <authorList>
            <consortium name="Ensembl"/>
        </authorList>
    </citation>
    <scope>IDENTIFICATION</scope>
</reference>
<comment type="similarity">
    <text evidence="2 6">Belongs to the beta-microseminoprotein family.</text>
</comment>
<feature type="chain" id="PRO_5034417895" description="Beta-microseminoprotein" evidence="6">
    <location>
        <begin position="21"/>
        <end position="111"/>
    </location>
</feature>
<evidence type="ECO:0000256" key="1">
    <source>
        <dbReference type="ARBA" id="ARBA00004613"/>
    </source>
</evidence>
<organism evidence="7 8">
    <name type="scientific">Catagonus wagneri</name>
    <name type="common">Chacoan peccary</name>
    <dbReference type="NCBI Taxonomy" id="51154"/>
    <lineage>
        <taxon>Eukaryota</taxon>
        <taxon>Metazoa</taxon>
        <taxon>Chordata</taxon>
        <taxon>Craniata</taxon>
        <taxon>Vertebrata</taxon>
        <taxon>Euteleostomi</taxon>
        <taxon>Mammalia</taxon>
        <taxon>Eutheria</taxon>
        <taxon>Laurasiatheria</taxon>
        <taxon>Artiodactyla</taxon>
        <taxon>Suina</taxon>
        <taxon>Tayassuidae</taxon>
        <taxon>Catagonus</taxon>
    </lineage>
</organism>
<keyword evidence="4 6" id="KW-0732">Signal</keyword>
<reference evidence="7" key="1">
    <citation type="submission" date="2025-08" db="UniProtKB">
        <authorList>
            <consortium name="Ensembl"/>
        </authorList>
    </citation>
    <scope>IDENTIFICATION</scope>
</reference>
<evidence type="ECO:0000256" key="5">
    <source>
        <dbReference type="ARBA" id="ARBA00023157"/>
    </source>
</evidence>
<comment type="subcellular location">
    <subcellularLocation>
        <location evidence="1 6">Secreted</location>
    </subcellularLocation>
</comment>
<evidence type="ECO:0000313" key="7">
    <source>
        <dbReference type="Ensembl" id="ENSCWAP00000028982.1"/>
    </source>
</evidence>
<dbReference type="InterPro" id="IPR008735">
    <property type="entry name" value="PSP94"/>
</dbReference>
<dbReference type="PANTHER" id="PTHR10500">
    <property type="entry name" value="BETA-MICROSEMINOPROTEIN"/>
    <property type="match status" value="1"/>
</dbReference>
<dbReference type="Gene3D" id="2.10.70.10">
    <property type="entry name" value="Complement Module, domain 1"/>
    <property type="match status" value="1"/>
</dbReference>
<dbReference type="AlphaFoldDB" id="A0A8C3YVI9"/>
<evidence type="ECO:0000256" key="4">
    <source>
        <dbReference type="ARBA" id="ARBA00022729"/>
    </source>
</evidence>
<name>A0A8C3YVI9_9CETA</name>
<dbReference type="Gene3D" id="2.20.25.590">
    <property type="match status" value="1"/>
</dbReference>
<evidence type="ECO:0000256" key="3">
    <source>
        <dbReference type="ARBA" id="ARBA00022525"/>
    </source>
</evidence>
<protein>
    <recommendedName>
        <fullName evidence="6">Beta-microseminoprotein</fullName>
    </recommendedName>
</protein>
<keyword evidence="3 6" id="KW-0964">Secreted</keyword>
<evidence type="ECO:0000313" key="8">
    <source>
        <dbReference type="Proteomes" id="UP000694540"/>
    </source>
</evidence>
<dbReference type="GO" id="GO:0005576">
    <property type="term" value="C:extracellular region"/>
    <property type="evidence" value="ECO:0007669"/>
    <property type="project" value="UniProtKB-SubCell"/>
</dbReference>
<feature type="signal peptide" evidence="6">
    <location>
        <begin position="1"/>
        <end position="20"/>
    </location>
</feature>
<evidence type="ECO:0000256" key="2">
    <source>
        <dbReference type="ARBA" id="ARBA00010352"/>
    </source>
</evidence>
<proteinExistence type="inferred from homology"/>
<keyword evidence="5" id="KW-1015">Disulfide bond</keyword>
<sequence>MKSLLGTLVVLATFVTLCNSQCYLIPNKNVALNECQDLDGVSHPLNSVWKTKDCKECTCGQDAISCCNTAAIPVDYDTDKCQKIFNTETCTFTVVEKKDPGKTCAVTGWVL</sequence>
<evidence type="ECO:0000256" key="6">
    <source>
        <dbReference type="RuleBase" id="RU364124"/>
    </source>
</evidence>
<dbReference type="PANTHER" id="PTHR10500:SF8">
    <property type="entry name" value="BETA-MICROSEMINOPROTEIN"/>
    <property type="match status" value="1"/>
</dbReference>
<accession>A0A8C3YVI9</accession>
<dbReference type="Ensembl" id="ENSCWAT00000031403.1">
    <property type="protein sequence ID" value="ENSCWAP00000028982.1"/>
    <property type="gene ID" value="ENSCWAG00000021732.1"/>
</dbReference>
<keyword evidence="8" id="KW-1185">Reference proteome</keyword>